<accession>A0ABT5J222</accession>
<dbReference type="Pfam" id="PF14345">
    <property type="entry name" value="GDYXXLXY"/>
    <property type="match status" value="1"/>
</dbReference>
<evidence type="ECO:0000313" key="2">
    <source>
        <dbReference type="EMBL" id="MDC7718871.1"/>
    </source>
</evidence>
<reference evidence="2 3" key="1">
    <citation type="submission" date="2023-01" db="EMBL/GenBank/DDBJ databases">
        <title>Novel species of the genus Vogesella isolated from rivers.</title>
        <authorList>
            <person name="Lu H."/>
        </authorList>
    </citation>
    <scope>NUCLEOTIDE SEQUENCE [LARGE SCALE GENOMIC DNA]</scope>
    <source>
        <strain evidence="2 3">DC21W</strain>
    </source>
</reference>
<evidence type="ECO:0000313" key="3">
    <source>
        <dbReference type="Proteomes" id="UP001219956"/>
    </source>
</evidence>
<dbReference type="InterPro" id="IPR025833">
    <property type="entry name" value="GDYXXLXY"/>
</dbReference>
<gene>
    <name evidence="2" type="ORF">PQU95_16845</name>
</gene>
<name>A0ABT5J222_9NEIS</name>
<proteinExistence type="predicted"/>
<keyword evidence="3" id="KW-1185">Reference proteome</keyword>
<sequence length="191" mass="21326">MRLWQKLALLCTLQLLALAAMVADKQWTLQTGTTVVLPTLPVDPRSLFMGDYARLNYAINRLELDGEQALGGDKDFKPHDRVWVAIQPQPDGARALSVHHQRSAIPAGQLALAGEVQYIDTRQARNGATLHTLQVRYGIEQYFVPEGTGRQIEQPQDGEKVSVRVAIDQRGKAGILALLLDGRERYRETLF</sequence>
<comment type="caution">
    <text evidence="2">The sequence shown here is derived from an EMBL/GenBank/DDBJ whole genome shotgun (WGS) entry which is preliminary data.</text>
</comment>
<dbReference type="EMBL" id="JAQQLF010000027">
    <property type="protein sequence ID" value="MDC7718871.1"/>
    <property type="molecule type" value="Genomic_DNA"/>
</dbReference>
<organism evidence="2 3">
    <name type="scientific">Vogesella aquatica</name>
    <dbReference type="NCBI Taxonomy" id="2984206"/>
    <lineage>
        <taxon>Bacteria</taxon>
        <taxon>Pseudomonadati</taxon>
        <taxon>Pseudomonadota</taxon>
        <taxon>Betaproteobacteria</taxon>
        <taxon>Neisseriales</taxon>
        <taxon>Chromobacteriaceae</taxon>
        <taxon>Vogesella</taxon>
    </lineage>
</organism>
<feature type="signal peptide" evidence="1">
    <location>
        <begin position="1"/>
        <end position="22"/>
    </location>
</feature>
<protein>
    <submittedName>
        <fullName evidence="2">GDYXXLXY domain-containing protein</fullName>
    </submittedName>
</protein>
<feature type="chain" id="PRO_5045840460" evidence="1">
    <location>
        <begin position="23"/>
        <end position="191"/>
    </location>
</feature>
<evidence type="ECO:0000256" key="1">
    <source>
        <dbReference type="SAM" id="SignalP"/>
    </source>
</evidence>
<dbReference type="RefSeq" id="WP_272753083.1">
    <property type="nucleotide sequence ID" value="NZ_JAQQLF010000027.1"/>
</dbReference>
<keyword evidence="1" id="KW-0732">Signal</keyword>
<dbReference type="Proteomes" id="UP001219956">
    <property type="component" value="Unassembled WGS sequence"/>
</dbReference>